<gene>
    <name evidence="15" type="ORF">EU981_04705</name>
</gene>
<name>A0A937AJR9_9HYPH</name>
<evidence type="ECO:0000256" key="6">
    <source>
        <dbReference type="ARBA" id="ARBA00022552"/>
    </source>
</evidence>
<dbReference type="GO" id="GO:0005737">
    <property type="term" value="C:cytoplasm"/>
    <property type="evidence" value="ECO:0007669"/>
    <property type="project" value="UniProtKB-SubCell"/>
</dbReference>
<dbReference type="InterPro" id="IPR029026">
    <property type="entry name" value="tRNA_m1G_MTases_N"/>
</dbReference>
<evidence type="ECO:0000259" key="14">
    <source>
        <dbReference type="Pfam" id="PF20260"/>
    </source>
</evidence>
<dbReference type="CDD" id="cd18084">
    <property type="entry name" value="RsmE-like"/>
    <property type="match status" value="1"/>
</dbReference>
<evidence type="ECO:0000256" key="11">
    <source>
        <dbReference type="ARBA" id="ARBA00047944"/>
    </source>
</evidence>
<dbReference type="AlphaFoldDB" id="A0A937AJR9"/>
<evidence type="ECO:0000259" key="13">
    <source>
        <dbReference type="Pfam" id="PF04452"/>
    </source>
</evidence>
<dbReference type="Pfam" id="PF04452">
    <property type="entry name" value="Methyltrans_RNA"/>
    <property type="match status" value="1"/>
</dbReference>
<dbReference type="EMBL" id="SEOL01000012">
    <property type="protein sequence ID" value="MBL0849354.1"/>
    <property type="molecule type" value="Genomic_DNA"/>
</dbReference>
<dbReference type="InterPro" id="IPR015947">
    <property type="entry name" value="PUA-like_sf"/>
</dbReference>
<evidence type="ECO:0000256" key="2">
    <source>
        <dbReference type="ARBA" id="ARBA00005528"/>
    </source>
</evidence>
<evidence type="ECO:0000256" key="8">
    <source>
        <dbReference type="ARBA" id="ARBA00022679"/>
    </source>
</evidence>
<dbReference type="InterPro" id="IPR006700">
    <property type="entry name" value="RsmE"/>
</dbReference>
<comment type="caution">
    <text evidence="15">The sequence shown here is derived from an EMBL/GenBank/DDBJ whole genome shotgun (WGS) entry which is preliminary data.</text>
</comment>
<dbReference type="SUPFAM" id="SSF88697">
    <property type="entry name" value="PUA domain-like"/>
    <property type="match status" value="1"/>
</dbReference>
<dbReference type="PIRSF" id="PIRSF015601">
    <property type="entry name" value="MTase_slr0722"/>
    <property type="match status" value="1"/>
</dbReference>
<organism evidence="15 16">
    <name type="scientific">Candidatus Liberibacter ctenarytainae</name>
    <dbReference type="NCBI Taxonomy" id="2020335"/>
    <lineage>
        <taxon>Bacteria</taxon>
        <taxon>Pseudomonadati</taxon>
        <taxon>Pseudomonadota</taxon>
        <taxon>Alphaproteobacteria</taxon>
        <taxon>Hyphomicrobiales</taxon>
        <taxon>Rhizobiaceae</taxon>
        <taxon>Liberibacter</taxon>
    </lineage>
</organism>
<evidence type="ECO:0000313" key="16">
    <source>
        <dbReference type="Proteomes" id="UP000736856"/>
    </source>
</evidence>
<reference evidence="15" key="1">
    <citation type="submission" date="2019-02" db="EMBL/GenBank/DDBJ databases">
        <title>A novel Candidatus Liberibacter species associated with the New Zealand native fuchsia psyllid, Ctenarytaina fuchsiae.</title>
        <authorList>
            <person name="Thompson S.M."/>
            <person name="Jorgensen N."/>
            <person name="David C."/>
            <person name="Bulman S.R."/>
            <person name="Smith G.R."/>
        </authorList>
    </citation>
    <scope>NUCLEOTIDE SEQUENCE</scope>
    <source>
        <strain evidence="15">Oxford</strain>
    </source>
</reference>
<dbReference type="InterPro" id="IPR046887">
    <property type="entry name" value="RsmE_PUA-like"/>
</dbReference>
<comment type="catalytic activity">
    <reaction evidence="11 12">
        <text>uridine(1498) in 16S rRNA + S-adenosyl-L-methionine = N(3)-methyluridine(1498) in 16S rRNA + S-adenosyl-L-homocysteine + H(+)</text>
        <dbReference type="Rhea" id="RHEA:42920"/>
        <dbReference type="Rhea" id="RHEA-COMP:10283"/>
        <dbReference type="Rhea" id="RHEA-COMP:10284"/>
        <dbReference type="ChEBI" id="CHEBI:15378"/>
        <dbReference type="ChEBI" id="CHEBI:57856"/>
        <dbReference type="ChEBI" id="CHEBI:59789"/>
        <dbReference type="ChEBI" id="CHEBI:65315"/>
        <dbReference type="ChEBI" id="CHEBI:74502"/>
        <dbReference type="EC" id="2.1.1.193"/>
    </reaction>
</comment>
<dbReference type="EC" id="2.1.1.193" evidence="3 12"/>
<evidence type="ECO:0000256" key="4">
    <source>
        <dbReference type="ARBA" id="ARBA00013673"/>
    </source>
</evidence>
<dbReference type="NCBIfam" id="NF008696">
    <property type="entry name" value="PRK11713.3-5"/>
    <property type="match status" value="1"/>
</dbReference>
<dbReference type="GO" id="GO:0070475">
    <property type="term" value="P:rRNA base methylation"/>
    <property type="evidence" value="ECO:0007669"/>
    <property type="project" value="TreeGrafter"/>
</dbReference>
<evidence type="ECO:0000256" key="9">
    <source>
        <dbReference type="ARBA" id="ARBA00022691"/>
    </source>
</evidence>
<feature type="domain" description="Ribosomal RNA small subunit methyltransferase E methyltransferase" evidence="13">
    <location>
        <begin position="79"/>
        <end position="239"/>
    </location>
</feature>
<dbReference type="InterPro" id="IPR029028">
    <property type="entry name" value="Alpha/beta_knot_MTases"/>
</dbReference>
<dbReference type="PANTHER" id="PTHR30027:SF3">
    <property type="entry name" value="16S RRNA (URACIL(1498)-N(3))-METHYLTRANSFERASE"/>
    <property type="match status" value="1"/>
</dbReference>
<keyword evidence="9 12" id="KW-0949">S-adenosyl-L-methionine</keyword>
<evidence type="ECO:0000256" key="5">
    <source>
        <dbReference type="ARBA" id="ARBA00022490"/>
    </source>
</evidence>
<dbReference type="InterPro" id="IPR046886">
    <property type="entry name" value="RsmE_MTase_dom"/>
</dbReference>
<evidence type="ECO:0000256" key="10">
    <source>
        <dbReference type="ARBA" id="ARBA00025699"/>
    </source>
</evidence>
<accession>A0A937AJR9</accession>
<dbReference type="Pfam" id="PF20260">
    <property type="entry name" value="PUA_4"/>
    <property type="match status" value="1"/>
</dbReference>
<comment type="similarity">
    <text evidence="2 12">Belongs to the RNA methyltransferase RsmE family.</text>
</comment>
<dbReference type="GO" id="GO:0070042">
    <property type="term" value="F:rRNA (uridine-N3-)-methyltransferase activity"/>
    <property type="evidence" value="ECO:0007669"/>
    <property type="project" value="TreeGrafter"/>
</dbReference>
<dbReference type="Proteomes" id="UP000736856">
    <property type="component" value="Unassembled WGS sequence"/>
</dbReference>
<dbReference type="PANTHER" id="PTHR30027">
    <property type="entry name" value="RIBOSOMAL RNA SMALL SUBUNIT METHYLTRANSFERASE E"/>
    <property type="match status" value="1"/>
</dbReference>
<feature type="domain" description="Ribosomal RNA small subunit methyltransferase E PUA-like" evidence="14">
    <location>
        <begin position="30"/>
        <end position="70"/>
    </location>
</feature>
<dbReference type="SUPFAM" id="SSF75217">
    <property type="entry name" value="alpha/beta knot"/>
    <property type="match status" value="1"/>
</dbReference>
<dbReference type="Gene3D" id="3.40.1280.10">
    <property type="match status" value="1"/>
</dbReference>
<keyword evidence="7 12" id="KW-0489">Methyltransferase</keyword>
<comment type="subcellular location">
    <subcellularLocation>
        <location evidence="1 12">Cytoplasm</location>
    </subcellularLocation>
</comment>
<sequence length="250" mass="28736">MKQHFHRKRLFVDFSLQSGHQAQANEFQHHYLAHVLRMKEGDKILLFNGKEGEWLSNISYKRDKHITFSVIQQKRTQTLPSDLHYIFAPIKTKRLDYMIQKSVEMGVSILFPVITRYTNNTIHNIDRVRTYTISSAEQCNILTIPSIYSPVTLDSLLEDWDHSRRIVFADESCSYKRPFEALQEIPHGSPLALLVGPEGGFHPEEQKKLRSLPFVIPLSLGPRILRSDTAAVAGLALIQSICGDWYAPHQ</sequence>
<comment type="function">
    <text evidence="10 12">Specifically methylates the N3 position of the uracil ring of uridine 1498 (m3U1498) in 16S rRNA. Acts on the fully assembled 30S ribosomal subunit.</text>
</comment>
<keyword evidence="8 12" id="KW-0808">Transferase</keyword>
<evidence type="ECO:0000256" key="7">
    <source>
        <dbReference type="ARBA" id="ARBA00022603"/>
    </source>
</evidence>
<keyword evidence="6 12" id="KW-0698">rRNA processing</keyword>
<proteinExistence type="inferred from homology"/>
<dbReference type="Gene3D" id="2.40.240.20">
    <property type="entry name" value="Hypothetical PUA domain-like, domain 1"/>
    <property type="match status" value="1"/>
</dbReference>
<evidence type="ECO:0000256" key="3">
    <source>
        <dbReference type="ARBA" id="ARBA00012328"/>
    </source>
</evidence>
<protein>
    <recommendedName>
        <fullName evidence="4 12">Ribosomal RNA small subunit methyltransferase E</fullName>
        <ecNumber evidence="3 12">2.1.1.193</ecNumber>
    </recommendedName>
</protein>
<dbReference type="NCBIfam" id="TIGR00046">
    <property type="entry name" value="RsmE family RNA methyltransferase"/>
    <property type="match status" value="1"/>
</dbReference>
<evidence type="ECO:0000313" key="15">
    <source>
        <dbReference type="EMBL" id="MBL0849354.1"/>
    </source>
</evidence>
<keyword evidence="5 12" id="KW-0963">Cytoplasm</keyword>
<evidence type="ECO:0000256" key="12">
    <source>
        <dbReference type="PIRNR" id="PIRNR015601"/>
    </source>
</evidence>
<evidence type="ECO:0000256" key="1">
    <source>
        <dbReference type="ARBA" id="ARBA00004496"/>
    </source>
</evidence>